<evidence type="ECO:0008006" key="5">
    <source>
        <dbReference type="Google" id="ProtNLM"/>
    </source>
</evidence>
<dbReference type="RefSeq" id="WP_143380068.1">
    <property type="nucleotide sequence ID" value="NZ_CP041637.1"/>
</dbReference>
<keyword evidence="1" id="KW-1133">Transmembrane helix</keyword>
<accession>A0A516GNT6</accession>
<evidence type="ECO:0000313" key="3">
    <source>
        <dbReference type="EMBL" id="QDO93163.1"/>
    </source>
</evidence>
<feature type="signal peptide" evidence="2">
    <location>
        <begin position="1"/>
        <end position="26"/>
    </location>
</feature>
<protein>
    <recommendedName>
        <fullName evidence="5">LPXTG cell wall anchor domain-containing protein</fullName>
    </recommendedName>
</protein>
<name>A0A516GNT6_9FLAO</name>
<proteinExistence type="predicted"/>
<keyword evidence="2" id="KW-0732">Signal</keyword>
<dbReference type="KEGG" id="fop:FNB79_03950"/>
<dbReference type="EMBL" id="CP041637">
    <property type="protein sequence ID" value="QDO93163.1"/>
    <property type="molecule type" value="Genomic_DNA"/>
</dbReference>
<keyword evidence="1" id="KW-0472">Membrane</keyword>
<gene>
    <name evidence="3" type="ORF">FNB79_03950</name>
</gene>
<sequence>MLCKQTRTVYSVLVLFFVSYFTQAHSPDFSNVIISKTDSGQIVLQINTSLTAFQEEVNYINGTGAYNTPKAFRDLVLKHFYANFSIVINNKDTLQFKDPKVFLGHETKLVTEVLGMPDNIKTIQLKNELFKDIHNNQSIVIFLLDQFPTTKYTLTQDNNHTLYIEYVNGKWHEIKAKTKTEYLNFKYGIFIVCIIVFFGLVYIIKKRKEFIFEI</sequence>
<dbReference type="OrthoDB" id="1177179at2"/>
<evidence type="ECO:0000256" key="1">
    <source>
        <dbReference type="SAM" id="Phobius"/>
    </source>
</evidence>
<reference evidence="3 4" key="1">
    <citation type="submission" date="2019-07" db="EMBL/GenBank/DDBJ databases">
        <title>Genome sequencing for Formosa sp. PS13.</title>
        <authorList>
            <person name="Park S.-J."/>
        </authorList>
    </citation>
    <scope>NUCLEOTIDE SEQUENCE [LARGE SCALE GENOMIC DNA]</scope>
    <source>
        <strain evidence="3 4">PS13</strain>
    </source>
</reference>
<feature type="chain" id="PRO_5021841367" description="LPXTG cell wall anchor domain-containing protein" evidence="2">
    <location>
        <begin position="27"/>
        <end position="214"/>
    </location>
</feature>
<dbReference type="AlphaFoldDB" id="A0A516GNT6"/>
<keyword evidence="4" id="KW-1185">Reference proteome</keyword>
<dbReference type="Proteomes" id="UP000319209">
    <property type="component" value="Chromosome"/>
</dbReference>
<evidence type="ECO:0000256" key="2">
    <source>
        <dbReference type="SAM" id="SignalP"/>
    </source>
</evidence>
<evidence type="ECO:0000313" key="4">
    <source>
        <dbReference type="Proteomes" id="UP000319209"/>
    </source>
</evidence>
<keyword evidence="1" id="KW-0812">Transmembrane</keyword>
<organism evidence="3 4">
    <name type="scientific">Formosa sediminum</name>
    <dbReference type="NCBI Taxonomy" id="2594004"/>
    <lineage>
        <taxon>Bacteria</taxon>
        <taxon>Pseudomonadati</taxon>
        <taxon>Bacteroidota</taxon>
        <taxon>Flavobacteriia</taxon>
        <taxon>Flavobacteriales</taxon>
        <taxon>Flavobacteriaceae</taxon>
        <taxon>Formosa</taxon>
    </lineage>
</organism>
<feature type="transmembrane region" description="Helical" evidence="1">
    <location>
        <begin position="185"/>
        <end position="204"/>
    </location>
</feature>